<dbReference type="PRINTS" id="PR00111">
    <property type="entry name" value="ABHYDROLASE"/>
</dbReference>
<organism evidence="2 3">
    <name type="scientific">Vibrio aerogenes CECT 7868</name>
    <dbReference type="NCBI Taxonomy" id="1216006"/>
    <lineage>
        <taxon>Bacteria</taxon>
        <taxon>Pseudomonadati</taxon>
        <taxon>Pseudomonadota</taxon>
        <taxon>Gammaproteobacteria</taxon>
        <taxon>Vibrionales</taxon>
        <taxon>Vibrionaceae</taxon>
        <taxon>Vibrio</taxon>
    </lineage>
</organism>
<keyword evidence="2" id="KW-0378">Hydrolase</keyword>
<dbReference type="GO" id="GO:0016787">
    <property type="term" value="F:hydrolase activity"/>
    <property type="evidence" value="ECO:0007669"/>
    <property type="project" value="UniProtKB-KW"/>
</dbReference>
<dbReference type="SUPFAM" id="SSF53474">
    <property type="entry name" value="alpha/beta-Hydrolases"/>
    <property type="match status" value="1"/>
</dbReference>
<dbReference type="RefSeq" id="WP_073602846.1">
    <property type="nucleotide sequence ID" value="NZ_FQXZ01000011.1"/>
</dbReference>
<name>A0A1M5XBI1_9VIBR</name>
<dbReference type="PANTHER" id="PTHR43194:SF5">
    <property type="entry name" value="PIMELOYL-[ACYL-CARRIER PROTEIN] METHYL ESTER ESTERASE"/>
    <property type="match status" value="1"/>
</dbReference>
<evidence type="ECO:0000313" key="2">
    <source>
        <dbReference type="EMBL" id="SHH97180.1"/>
    </source>
</evidence>
<dbReference type="PANTHER" id="PTHR43194">
    <property type="entry name" value="HYDROLASE ALPHA/BETA FOLD FAMILY"/>
    <property type="match status" value="1"/>
</dbReference>
<dbReference type="Proteomes" id="UP000184608">
    <property type="component" value="Unassembled WGS sequence"/>
</dbReference>
<reference evidence="2 3" key="1">
    <citation type="submission" date="2016-11" db="EMBL/GenBank/DDBJ databases">
        <authorList>
            <person name="Jaros S."/>
            <person name="Januszkiewicz K."/>
            <person name="Wedrychowicz H."/>
        </authorList>
    </citation>
    <scope>NUCLEOTIDE SEQUENCE [LARGE SCALE GENOMIC DNA]</scope>
    <source>
        <strain evidence="2 3">CECT 7868</strain>
    </source>
</reference>
<dbReference type="InterPro" id="IPR029058">
    <property type="entry name" value="AB_hydrolase_fold"/>
</dbReference>
<proteinExistence type="predicted"/>
<dbReference type="AlphaFoldDB" id="A0A1M5XBI1"/>
<evidence type="ECO:0000313" key="3">
    <source>
        <dbReference type="Proteomes" id="UP000184608"/>
    </source>
</evidence>
<sequence length="254" mass="28994">MNQPIVLLRGLFRSQFHWGIFPQILQDLYPERSVVCLDIPGAGKRHNEISPSSVRGMVESLRADFNGAVKLDIIAVSMGGMIALKWAELYPDQVASVICINTTAAGFSPFWQRLLPDNYIRLIVALFSGTYQRESVIFRLVSNQPSDDRLIEQWVATDKQYPMRRMNFFRQLYAAATFEVSRPACPLLFISSAQDRLVCPEATQAIAHAWRERLIINEQDGHDIPLDNPQWLCRHVSPWLHSGFVSPEPKRDRS</sequence>
<dbReference type="OrthoDB" id="5290302at2"/>
<dbReference type="Pfam" id="PF00561">
    <property type="entry name" value="Abhydrolase_1"/>
    <property type="match status" value="1"/>
</dbReference>
<protein>
    <submittedName>
        <fullName evidence="2">Putative aminoacrylate hydrolase RutD</fullName>
    </submittedName>
</protein>
<keyword evidence="3" id="KW-1185">Reference proteome</keyword>
<dbReference type="InterPro" id="IPR000073">
    <property type="entry name" value="AB_hydrolase_1"/>
</dbReference>
<accession>A0A1M5XBI1</accession>
<gene>
    <name evidence="2" type="primary">rutD</name>
    <name evidence="2" type="ORF">VA7868_01080</name>
</gene>
<dbReference type="STRING" id="1216006.VA7868_01080"/>
<dbReference type="Gene3D" id="3.40.50.1820">
    <property type="entry name" value="alpha/beta hydrolase"/>
    <property type="match status" value="1"/>
</dbReference>
<dbReference type="EMBL" id="FQXZ01000011">
    <property type="protein sequence ID" value="SHH97180.1"/>
    <property type="molecule type" value="Genomic_DNA"/>
</dbReference>
<feature type="domain" description="AB hydrolase-1" evidence="1">
    <location>
        <begin position="4"/>
        <end position="229"/>
    </location>
</feature>
<evidence type="ECO:0000259" key="1">
    <source>
        <dbReference type="Pfam" id="PF00561"/>
    </source>
</evidence>
<dbReference type="InterPro" id="IPR050228">
    <property type="entry name" value="Carboxylesterase_BioH"/>
</dbReference>